<evidence type="ECO:0000256" key="1">
    <source>
        <dbReference type="ARBA" id="ARBA00004606"/>
    </source>
</evidence>
<gene>
    <name evidence="8" type="ORF">E2562_031068</name>
</gene>
<reference evidence="8 9" key="1">
    <citation type="submission" date="2019-11" db="EMBL/GenBank/DDBJ databases">
        <title>Whole genome sequence of Oryza granulata.</title>
        <authorList>
            <person name="Li W."/>
        </authorList>
    </citation>
    <scope>NUCLEOTIDE SEQUENCE [LARGE SCALE GENOMIC DNA]</scope>
    <source>
        <strain evidence="9">cv. Menghai</strain>
        <tissue evidence="8">Leaf</tissue>
    </source>
</reference>
<comment type="similarity">
    <text evidence="2 6">Belongs to the methyltransferase superfamily.</text>
</comment>
<feature type="compositionally biased region" description="Pro residues" evidence="7">
    <location>
        <begin position="66"/>
        <end position="76"/>
    </location>
</feature>
<dbReference type="Proteomes" id="UP000479710">
    <property type="component" value="Unassembled WGS sequence"/>
</dbReference>
<evidence type="ECO:0000256" key="4">
    <source>
        <dbReference type="ARBA" id="ARBA00022968"/>
    </source>
</evidence>
<feature type="compositionally biased region" description="Basic and acidic residues" evidence="7">
    <location>
        <begin position="126"/>
        <end position="139"/>
    </location>
</feature>
<dbReference type="OrthoDB" id="2013972at2759"/>
<dbReference type="GO" id="GO:0032259">
    <property type="term" value="P:methylation"/>
    <property type="evidence" value="ECO:0007669"/>
    <property type="project" value="UniProtKB-KW"/>
</dbReference>
<dbReference type="EMBL" id="SPHZ02000005">
    <property type="protein sequence ID" value="KAF0919725.1"/>
    <property type="molecule type" value="Genomic_DNA"/>
</dbReference>
<dbReference type="CDD" id="cd02440">
    <property type="entry name" value="AdoMet_MTases"/>
    <property type="match status" value="1"/>
</dbReference>
<evidence type="ECO:0000313" key="8">
    <source>
        <dbReference type="EMBL" id="KAF0919725.1"/>
    </source>
</evidence>
<dbReference type="Gene3D" id="3.40.50.150">
    <property type="entry name" value="Vaccinia Virus protein VP39"/>
    <property type="match status" value="1"/>
</dbReference>
<keyword evidence="3 6" id="KW-0489">Methyltransferase</keyword>
<dbReference type="PANTHER" id="PTHR10108">
    <property type="entry name" value="SAM-DEPENDENT METHYLTRANSFERASE"/>
    <property type="match status" value="1"/>
</dbReference>
<comment type="caution">
    <text evidence="8">The sequence shown here is derived from an EMBL/GenBank/DDBJ whole genome shotgun (WGS) entry which is preliminary data.</text>
</comment>
<name>A0A6G1E3Q6_9ORYZ</name>
<dbReference type="GO" id="GO:0005768">
    <property type="term" value="C:endosome"/>
    <property type="evidence" value="ECO:0007669"/>
    <property type="project" value="TreeGrafter"/>
</dbReference>
<feature type="compositionally biased region" description="Pro residues" evidence="7">
    <location>
        <begin position="116"/>
        <end position="125"/>
    </location>
</feature>
<dbReference type="EC" id="2.1.1.-" evidence="6"/>
<evidence type="ECO:0000313" key="9">
    <source>
        <dbReference type="Proteomes" id="UP000479710"/>
    </source>
</evidence>
<dbReference type="GO" id="GO:0016020">
    <property type="term" value="C:membrane"/>
    <property type="evidence" value="ECO:0007669"/>
    <property type="project" value="UniProtKB-SubCell"/>
</dbReference>
<dbReference type="SUPFAM" id="SSF53335">
    <property type="entry name" value="S-adenosyl-L-methionine-dependent methyltransferases"/>
    <property type="match status" value="2"/>
</dbReference>
<dbReference type="InterPro" id="IPR029063">
    <property type="entry name" value="SAM-dependent_MTases_sf"/>
</dbReference>
<protein>
    <recommendedName>
        <fullName evidence="6">Methyltransferase</fullName>
        <ecNumber evidence="6">2.1.1.-</ecNumber>
    </recommendedName>
</protein>
<dbReference type="SUPFAM" id="SSF101447">
    <property type="entry name" value="Formin homology 2 domain (FH2 domain)"/>
    <property type="match status" value="1"/>
</dbReference>
<feature type="compositionally biased region" description="Pro residues" evidence="7">
    <location>
        <begin position="140"/>
        <end position="160"/>
    </location>
</feature>
<evidence type="ECO:0000256" key="6">
    <source>
        <dbReference type="RuleBase" id="RU366043"/>
    </source>
</evidence>
<dbReference type="Pfam" id="PF03141">
    <property type="entry name" value="Methyltransf_29"/>
    <property type="match status" value="1"/>
</dbReference>
<comment type="subcellular location">
    <subcellularLocation>
        <location evidence="5">Endomembrane system</location>
        <topology evidence="5">Single-pass membrane protein</topology>
    </subcellularLocation>
    <subcellularLocation>
        <location evidence="1 6">Membrane</location>
        <topology evidence="1 6">Single-pass type II membrane protein</topology>
    </subcellularLocation>
</comment>
<feature type="compositionally biased region" description="Low complexity" evidence="7">
    <location>
        <begin position="47"/>
        <end position="65"/>
    </location>
</feature>
<dbReference type="PANTHER" id="PTHR10108:SF968">
    <property type="entry name" value="METHYLTRANSFERASE PMT19-RELATED"/>
    <property type="match status" value="1"/>
</dbReference>
<keyword evidence="6" id="KW-0325">Glycoprotein</keyword>
<keyword evidence="6" id="KW-0808">Transferase</keyword>
<dbReference type="InterPro" id="IPR004159">
    <property type="entry name" value="Put_SAM_MeTrfase"/>
</dbReference>
<sequence>MPLSATETAAAVVKPLPRALSLAGAAVAAATTSLILISVVVSRAHHSASSSTSSPPPSSSASTAAPLPPPPTPSPVPEHLHHPPPPPVPPCPPNATHVIPCHEDDEEASGERHCPPHPPPPPPPHPPKDPPPHPPHPPDHPPPPPPCRVPPPPGYRQPMPWPERRDRAWYANVELPPLTSAKLGGRLDPVRARGDWLVFPNGVGTYVEQLEGMVPLRGGEVRTALDVGCGVASFGDYLLNYGILTMSIDRRNRHKAQVQLALERGLPAMIGVLGVRRLPYPTRSFDMVHCAGCLVPGNSHDELYMLEIDRLLRPGGYWVMSTQPISDDLNHTAKSMRGEQLALEEIAKKLCWSKVSENGTITVWRKPINHIQCTQDAKLLGSPPFCTGNDADSAWYVNTSMCLTRLPRVELAGNIAGGAVEKWPQRLTAVPPRIANGEMKGMPIQTYELDSLDWNKRVDFYRTYLNLSHGSYRNIMDMNAGFGGFAAAMSEFPVWVMNVVPANLTNTLGIIYERGLIGTYMDWCESFSTYPRTYDVIHANGVFSLYMDTCGIPYILLEMDRILRPGGAAIVRDAPDVVHKVKDAADRLHWHSQIVDTENGASDPEKLLIVDNSLPFPDHPA</sequence>
<keyword evidence="4 6" id="KW-0735">Signal-anchor</keyword>
<proteinExistence type="inferred from homology"/>
<keyword evidence="6" id="KW-0812">Transmembrane</keyword>
<evidence type="ECO:0000256" key="5">
    <source>
        <dbReference type="ARBA" id="ARBA00037847"/>
    </source>
</evidence>
<feature type="region of interest" description="Disordered" evidence="7">
    <location>
        <begin position="47"/>
        <end position="160"/>
    </location>
</feature>
<feature type="compositionally biased region" description="Pro residues" evidence="7">
    <location>
        <begin position="83"/>
        <end position="93"/>
    </location>
</feature>
<dbReference type="PRINTS" id="PR01217">
    <property type="entry name" value="PRICHEXTENSN"/>
</dbReference>
<evidence type="ECO:0000256" key="2">
    <source>
        <dbReference type="ARBA" id="ARBA00008361"/>
    </source>
</evidence>
<keyword evidence="6" id="KW-0472">Membrane</keyword>
<evidence type="ECO:0000256" key="3">
    <source>
        <dbReference type="ARBA" id="ARBA00022603"/>
    </source>
</evidence>
<keyword evidence="9" id="KW-1185">Reference proteome</keyword>
<dbReference type="GO" id="GO:0008168">
    <property type="term" value="F:methyltransferase activity"/>
    <property type="evidence" value="ECO:0007669"/>
    <property type="project" value="UniProtKB-UniRule"/>
</dbReference>
<organism evidence="8 9">
    <name type="scientific">Oryza meyeriana var. granulata</name>
    <dbReference type="NCBI Taxonomy" id="110450"/>
    <lineage>
        <taxon>Eukaryota</taxon>
        <taxon>Viridiplantae</taxon>
        <taxon>Streptophyta</taxon>
        <taxon>Embryophyta</taxon>
        <taxon>Tracheophyta</taxon>
        <taxon>Spermatophyta</taxon>
        <taxon>Magnoliopsida</taxon>
        <taxon>Liliopsida</taxon>
        <taxon>Poales</taxon>
        <taxon>Poaceae</taxon>
        <taxon>BOP clade</taxon>
        <taxon>Oryzoideae</taxon>
        <taxon>Oryzeae</taxon>
        <taxon>Oryzinae</taxon>
        <taxon>Oryza</taxon>
        <taxon>Oryza meyeriana</taxon>
    </lineage>
</organism>
<feature type="transmembrane region" description="Helical" evidence="6">
    <location>
        <begin position="20"/>
        <end position="41"/>
    </location>
</feature>
<accession>A0A6G1E3Q6</accession>
<dbReference type="AlphaFoldDB" id="A0A6G1E3Q6"/>
<keyword evidence="6" id="KW-1133">Transmembrane helix</keyword>
<evidence type="ECO:0000256" key="7">
    <source>
        <dbReference type="SAM" id="MobiDB-lite"/>
    </source>
</evidence>
<dbReference type="GO" id="GO:0005802">
    <property type="term" value="C:trans-Golgi network"/>
    <property type="evidence" value="ECO:0007669"/>
    <property type="project" value="TreeGrafter"/>
</dbReference>